<feature type="compositionally biased region" description="Basic and acidic residues" evidence="1">
    <location>
        <begin position="56"/>
        <end position="68"/>
    </location>
</feature>
<proteinExistence type="predicted"/>
<dbReference type="eggNOG" id="ENOG502QYNH">
    <property type="taxonomic scope" value="Eukaryota"/>
</dbReference>
<dbReference type="OrthoDB" id="47044at2759"/>
<dbReference type="Proteomes" id="UP000266841">
    <property type="component" value="Unassembled WGS sequence"/>
</dbReference>
<reference evidence="2 3" key="1">
    <citation type="journal article" date="2012" name="Genome Biol.">
        <title>Genome and low-iron response of an oceanic diatom adapted to chronic iron limitation.</title>
        <authorList>
            <person name="Lommer M."/>
            <person name="Specht M."/>
            <person name="Roy A.S."/>
            <person name="Kraemer L."/>
            <person name="Andreson R."/>
            <person name="Gutowska M.A."/>
            <person name="Wolf J."/>
            <person name="Bergner S.V."/>
            <person name="Schilhabel M.B."/>
            <person name="Klostermeier U.C."/>
            <person name="Beiko R.G."/>
            <person name="Rosenstiel P."/>
            <person name="Hippler M."/>
            <person name="Laroche J."/>
        </authorList>
    </citation>
    <scope>NUCLEOTIDE SEQUENCE [LARGE SCALE GENOMIC DNA]</scope>
    <source>
        <strain evidence="2 3">CCMP1005</strain>
    </source>
</reference>
<comment type="caution">
    <text evidence="2">The sequence shown here is derived from an EMBL/GenBank/DDBJ whole genome shotgun (WGS) entry which is preliminary data.</text>
</comment>
<evidence type="ECO:0000256" key="1">
    <source>
        <dbReference type="SAM" id="MobiDB-lite"/>
    </source>
</evidence>
<keyword evidence="3" id="KW-1185">Reference proteome</keyword>
<sequence>MLDVLAGDTKRNKPLASRSHCTRIDSPAPEKIVDVSDLVVNWKNPNLDSVPARWRRGGESKTERERKQWWKSCGRREDRAETKPSLATQEIKRAGFSKRGFLTVQNPSPDTTHMEIRFAAQGKGTERTGRKIENELHQTLLAKKAAKDEKTDKMISCLFPLDQDDGSVRSLCERLRAKRPASDMLVTIVERLHEREVAARGIEHVEPESGHDNAVSFKRVSAPNEQELEKIIGLVDRLIEAAEVLDEEFQGRKAAREEGATHSSDLHFGGGDLAGILKAKRLELGREHDDQFQERLQSFYDAAKRKHSYDEVSREDLMDSDVWKN</sequence>
<organism evidence="2 3">
    <name type="scientific">Thalassiosira oceanica</name>
    <name type="common">Marine diatom</name>
    <dbReference type="NCBI Taxonomy" id="159749"/>
    <lineage>
        <taxon>Eukaryota</taxon>
        <taxon>Sar</taxon>
        <taxon>Stramenopiles</taxon>
        <taxon>Ochrophyta</taxon>
        <taxon>Bacillariophyta</taxon>
        <taxon>Coscinodiscophyceae</taxon>
        <taxon>Thalassiosirophycidae</taxon>
        <taxon>Thalassiosirales</taxon>
        <taxon>Thalassiosiraceae</taxon>
        <taxon>Thalassiosira</taxon>
    </lineage>
</organism>
<evidence type="ECO:0000313" key="2">
    <source>
        <dbReference type="EMBL" id="EJK58323.1"/>
    </source>
</evidence>
<accession>K0RX29</accession>
<evidence type="ECO:0000313" key="3">
    <source>
        <dbReference type="Proteomes" id="UP000266841"/>
    </source>
</evidence>
<protein>
    <submittedName>
        <fullName evidence="2">Uncharacterized protein</fullName>
    </submittedName>
</protein>
<feature type="region of interest" description="Disordered" evidence="1">
    <location>
        <begin position="1"/>
        <end position="28"/>
    </location>
</feature>
<dbReference type="EMBL" id="AGNL01025592">
    <property type="protein sequence ID" value="EJK58323.1"/>
    <property type="molecule type" value="Genomic_DNA"/>
</dbReference>
<dbReference type="AlphaFoldDB" id="K0RX29"/>
<name>K0RX29_THAOC</name>
<feature type="region of interest" description="Disordered" evidence="1">
    <location>
        <begin position="48"/>
        <end position="68"/>
    </location>
</feature>
<gene>
    <name evidence="2" type="ORF">THAOC_21569</name>
</gene>